<gene>
    <name evidence="2" type="ORF">L914_06006</name>
</gene>
<name>W2NMR1_PHYNI</name>
<dbReference type="EMBL" id="KI692113">
    <property type="protein sequence ID" value="ETM49825.1"/>
    <property type="molecule type" value="Genomic_DNA"/>
</dbReference>
<reference evidence="2" key="1">
    <citation type="submission" date="2013-11" db="EMBL/GenBank/DDBJ databases">
        <title>The Genome Sequence of Phytophthora parasitica IAC_01/95.</title>
        <authorList>
            <consortium name="The Broad Institute Genomics Platform"/>
            <person name="Russ C."/>
            <person name="Tyler B."/>
            <person name="Panabieres F."/>
            <person name="Shan W."/>
            <person name="Tripathy S."/>
            <person name="Grunwald N."/>
            <person name="Machado M."/>
            <person name="Johnson C.S."/>
            <person name="Arredondo F."/>
            <person name="Hong C."/>
            <person name="Coffey M."/>
            <person name="Young S.K."/>
            <person name="Zeng Q."/>
            <person name="Gargeya S."/>
            <person name="Fitzgerald M."/>
            <person name="Abouelleil A."/>
            <person name="Alvarado L."/>
            <person name="Chapman S.B."/>
            <person name="Gainer-Dewar J."/>
            <person name="Goldberg J."/>
            <person name="Griggs A."/>
            <person name="Gujja S."/>
            <person name="Hansen M."/>
            <person name="Howarth C."/>
            <person name="Imamovic A."/>
            <person name="Ireland A."/>
            <person name="Larimer J."/>
            <person name="McCowan C."/>
            <person name="Murphy C."/>
            <person name="Pearson M."/>
            <person name="Poon T.W."/>
            <person name="Priest M."/>
            <person name="Roberts A."/>
            <person name="Saif S."/>
            <person name="Shea T."/>
            <person name="Sykes S."/>
            <person name="Wortman J."/>
            <person name="Nusbaum C."/>
            <person name="Birren B."/>
        </authorList>
    </citation>
    <scope>NUCLEOTIDE SEQUENCE [LARGE SCALE GENOMIC DNA]</scope>
    <source>
        <strain evidence="2">IAC_01/95</strain>
    </source>
</reference>
<accession>W2NMR1</accession>
<evidence type="ECO:0000256" key="1">
    <source>
        <dbReference type="SAM" id="MobiDB-lite"/>
    </source>
</evidence>
<dbReference type="VEuPathDB" id="FungiDB:PPTG_22812"/>
<proteinExistence type="predicted"/>
<sequence length="305" mass="33679">MADGTSISDESVELQSCAVASSDPTTPSECTDVDEHGIPVSVKHSNQNMFTAKSLDPTSTAWKSCLMRQKTSSNAQKHMVSAHKDHPFTLETTQVGQKTTTGKIRSFDASTTNSQQKPKKQRKIQESFGINRDEMRILSPRWLLSSGLPYTTLKNEELLNLLRRLSSDSNLVLPVRETFYLFADGDYHNFVQLTSRTLKSEFNTVFQLPFLSVLHDLATNAASINIVGATIVFIDSKWRLQTLSLLALANSSGHAAARVANLIKASIQARYDIDMDQYSRFTVSDATGSTRNVETNSVAPIKSIA</sequence>
<protein>
    <submittedName>
        <fullName evidence="2">Uncharacterized protein</fullName>
    </submittedName>
</protein>
<evidence type="ECO:0000313" key="2">
    <source>
        <dbReference type="EMBL" id="ETM49825.1"/>
    </source>
</evidence>
<dbReference type="Proteomes" id="UP000054532">
    <property type="component" value="Unassembled WGS sequence"/>
</dbReference>
<organism evidence="2">
    <name type="scientific">Phytophthora nicotianae</name>
    <name type="common">Potato buckeye rot agent</name>
    <name type="synonym">Phytophthora parasitica</name>
    <dbReference type="NCBI Taxonomy" id="4792"/>
    <lineage>
        <taxon>Eukaryota</taxon>
        <taxon>Sar</taxon>
        <taxon>Stramenopiles</taxon>
        <taxon>Oomycota</taxon>
        <taxon>Peronosporomycetes</taxon>
        <taxon>Peronosporales</taxon>
        <taxon>Peronosporaceae</taxon>
        <taxon>Phytophthora</taxon>
    </lineage>
</organism>
<dbReference type="AlphaFoldDB" id="W2NMR1"/>
<feature type="region of interest" description="Disordered" evidence="1">
    <location>
        <begin position="73"/>
        <end position="126"/>
    </location>
</feature>
<feature type="compositionally biased region" description="Low complexity" evidence="1">
    <location>
        <begin position="92"/>
        <end position="103"/>
    </location>
</feature>